<evidence type="ECO:0008006" key="4">
    <source>
        <dbReference type="Google" id="ProtNLM"/>
    </source>
</evidence>
<feature type="transmembrane region" description="Helical" evidence="1">
    <location>
        <begin position="45"/>
        <end position="67"/>
    </location>
</feature>
<evidence type="ECO:0000313" key="2">
    <source>
        <dbReference type="EMBL" id="PCE28468.1"/>
    </source>
</evidence>
<evidence type="ECO:0000313" key="3">
    <source>
        <dbReference type="Proteomes" id="UP000217994"/>
    </source>
</evidence>
<keyword evidence="1" id="KW-0472">Membrane</keyword>
<keyword evidence="1" id="KW-1133">Transmembrane helix</keyword>
<sequence length="159" mass="17020">MIVRWLLAAIHLSAFGATFAAVAARNRALRRVIASAQAADLPGLFKADAIWGLSALVLIATGLARAFGGFEKGSAYYLHEPLFHVKMAALVLILLLELVPMIGLIRWRVAARQRQMPDLGRARTYVHIGHLQAVLVILIVFAASGDGEGDWAGRVGAAA</sequence>
<reference evidence="2 3" key="1">
    <citation type="submission" date="2017-01" db="EMBL/GenBank/DDBJ databases">
        <title>Whole-Genome Shotgun Sequencing of Two beta-Proteobacterial Species in Search of the Bulgecin Biosynthetic Cluster.</title>
        <authorList>
            <person name="Horsman M.E."/>
            <person name="Marous D.R."/>
            <person name="Li R."/>
            <person name="Oliver R.A."/>
            <person name="Byun B."/>
            <person name="Emrich S.J."/>
            <person name="Boggess B."/>
            <person name="Townsend C.A."/>
            <person name="Mobashery S."/>
        </authorList>
    </citation>
    <scope>NUCLEOTIDE SEQUENCE [LARGE SCALE GENOMIC DNA]</scope>
    <source>
        <strain evidence="2 3">ATCC 31433</strain>
    </source>
</reference>
<dbReference type="Pfam" id="PF09980">
    <property type="entry name" value="DUF2214"/>
    <property type="match status" value="1"/>
</dbReference>
<dbReference type="EMBL" id="MTZU01000091">
    <property type="protein sequence ID" value="PCE28468.1"/>
    <property type="molecule type" value="Genomic_DNA"/>
</dbReference>
<feature type="transmembrane region" description="Helical" evidence="1">
    <location>
        <begin position="125"/>
        <end position="144"/>
    </location>
</feature>
<name>A0A2A4F785_9BURK</name>
<dbReference type="InterPro" id="IPR018706">
    <property type="entry name" value="DUF2214_membrane"/>
</dbReference>
<accession>A0A2A4F785</accession>
<gene>
    <name evidence="2" type="ORF">BZL54_29285</name>
</gene>
<keyword evidence="1" id="KW-0812">Transmembrane</keyword>
<protein>
    <recommendedName>
        <fullName evidence="4">DUF2214 family protein</fullName>
    </recommendedName>
</protein>
<comment type="caution">
    <text evidence="2">The sequence shown here is derived from an EMBL/GenBank/DDBJ whole genome shotgun (WGS) entry which is preliminary data.</text>
</comment>
<dbReference type="RefSeq" id="WP_084901755.1">
    <property type="nucleotide sequence ID" value="NZ_CP020737.1"/>
</dbReference>
<feature type="transmembrane region" description="Helical" evidence="1">
    <location>
        <begin position="6"/>
        <end position="24"/>
    </location>
</feature>
<feature type="transmembrane region" description="Helical" evidence="1">
    <location>
        <begin position="87"/>
        <end position="105"/>
    </location>
</feature>
<dbReference type="GeneID" id="69000312"/>
<evidence type="ECO:0000256" key="1">
    <source>
        <dbReference type="SAM" id="Phobius"/>
    </source>
</evidence>
<proteinExistence type="predicted"/>
<dbReference type="Proteomes" id="UP000217994">
    <property type="component" value="Unassembled WGS sequence"/>
</dbReference>
<organism evidence="2 3">
    <name type="scientific">Burkholderia ubonensis subsp. mesacidophila</name>
    <dbReference type="NCBI Taxonomy" id="265293"/>
    <lineage>
        <taxon>Bacteria</taxon>
        <taxon>Pseudomonadati</taxon>
        <taxon>Pseudomonadota</taxon>
        <taxon>Betaproteobacteria</taxon>
        <taxon>Burkholderiales</taxon>
        <taxon>Burkholderiaceae</taxon>
        <taxon>Burkholderia</taxon>
        <taxon>Burkholderia cepacia complex</taxon>
    </lineage>
</organism>
<dbReference type="AlphaFoldDB" id="A0A2A4F785"/>